<name>A0A0V0SIR6_9BILA</name>
<dbReference type="PANTHER" id="PTHR46708:SF2">
    <property type="entry name" value="FIBRONECTIN TYPE-III DOMAIN-CONTAINING PROTEIN"/>
    <property type="match status" value="1"/>
</dbReference>
<feature type="domain" description="Fibronectin type-III" evidence="4">
    <location>
        <begin position="327"/>
        <end position="418"/>
    </location>
</feature>
<dbReference type="Gene3D" id="2.60.40.10">
    <property type="entry name" value="Immunoglobulins"/>
    <property type="match status" value="2"/>
</dbReference>
<dbReference type="Pfam" id="PF00041">
    <property type="entry name" value="fn3"/>
    <property type="match status" value="2"/>
</dbReference>
<dbReference type="InterPro" id="IPR003961">
    <property type="entry name" value="FN3_dom"/>
</dbReference>
<protein>
    <recommendedName>
        <fullName evidence="1">protein-tyrosine-phosphatase</fullName>
        <ecNumber evidence="1">3.1.3.48</ecNumber>
    </recommendedName>
</protein>
<dbReference type="GO" id="GO:0004725">
    <property type="term" value="F:protein tyrosine phosphatase activity"/>
    <property type="evidence" value="ECO:0007669"/>
    <property type="project" value="UniProtKB-EC"/>
</dbReference>
<dbReference type="OrthoDB" id="8609993at2759"/>
<dbReference type="CDD" id="cd00063">
    <property type="entry name" value="FN3"/>
    <property type="match status" value="2"/>
</dbReference>
<dbReference type="Pfam" id="PF18861">
    <property type="entry name" value="PTP_tm"/>
    <property type="match status" value="1"/>
</dbReference>
<evidence type="ECO:0000256" key="1">
    <source>
        <dbReference type="ARBA" id="ARBA00013064"/>
    </source>
</evidence>
<dbReference type="STRING" id="6336.A0A0V0SIR6"/>
<dbReference type="SUPFAM" id="SSF49265">
    <property type="entry name" value="Fibronectin type III"/>
    <property type="match status" value="1"/>
</dbReference>
<keyword evidence="3" id="KW-0732">Signal</keyword>
<dbReference type="PROSITE" id="PS50853">
    <property type="entry name" value="FN3"/>
    <property type="match status" value="2"/>
</dbReference>
<proteinExistence type="predicted"/>
<dbReference type="Proteomes" id="UP000054630">
    <property type="component" value="Unassembled WGS sequence"/>
</dbReference>
<sequence length="614" mass="70842">MLEANSTLLFITIILGFANNSNQKIFPYVTLNNHSAATLENLRKASQNRFSFLKENEYLRISWNVQCIQVCSFCYLNCTELTDLPNNCSSLKRKENFALLKIMPNQMFKFTLICFNQHLNAWKIVYEETLNFEYPHMIENFRTVDASTADNHESKVRLSWKSTEHAENLYYVPILTYYEKKKSPSSSENMIVYDTNSVNLSMMKPATEYVFSLTNTSKLLGWKSDPVYLNLTTPPVISSMLEVGKITTTSLKLKFTPTDVDGARFEKYEFVFNVNDKVNITLTKDPNDKSRSFLFKNLKPGRKYKCYLFTVYNSVRSSPVMKVFITYPEKVENFYLIARSRSVKLFWTAHDPTLPYIYYRISYSGTDGLKSSESFDTSQCQFLASHLQPSTWYTFSVTAVADDLESESASVTVLTGSTGIHSHRYPNVYYFIVVSEAFPLQVHRIENTMAEVSFGKYFFSDSNGVINNYNIIVTEDSEVSTQQYLLVLLDKFEYHLYNWEMVKEFDISPPYITTPPDYQPFANPKTKDTSYVIGLDTCDGKHKFCNGPLKPDATYFVKLRACTVANICMESDYVKVSSKRIFQSSYAENRAEILILLNSAIFMHLYASLHNLFY</sequence>
<evidence type="ECO:0000256" key="3">
    <source>
        <dbReference type="SAM" id="SignalP"/>
    </source>
</evidence>
<keyword evidence="2" id="KW-0677">Repeat</keyword>
<dbReference type="InterPro" id="IPR036116">
    <property type="entry name" value="FN3_sf"/>
</dbReference>
<evidence type="ECO:0000313" key="6">
    <source>
        <dbReference type="Proteomes" id="UP000054630"/>
    </source>
</evidence>
<dbReference type="SMART" id="SM00060">
    <property type="entry name" value="FN3"/>
    <property type="match status" value="3"/>
</dbReference>
<feature type="signal peptide" evidence="3">
    <location>
        <begin position="1"/>
        <end position="23"/>
    </location>
</feature>
<dbReference type="InterPro" id="IPR050991">
    <property type="entry name" value="ECM_Regulatory_Proteins"/>
</dbReference>
<dbReference type="EMBL" id="JYDL01000007">
    <property type="protein sequence ID" value="KRX26490.1"/>
    <property type="molecule type" value="Genomic_DNA"/>
</dbReference>
<reference evidence="5 6" key="1">
    <citation type="submission" date="2015-01" db="EMBL/GenBank/DDBJ databases">
        <title>Evolution of Trichinella species and genotypes.</title>
        <authorList>
            <person name="Korhonen P.K."/>
            <person name="Edoardo P."/>
            <person name="Giuseppe L.R."/>
            <person name="Gasser R.B."/>
        </authorList>
    </citation>
    <scope>NUCLEOTIDE SEQUENCE [LARGE SCALE GENOMIC DNA]</scope>
    <source>
        <strain evidence="5">ISS37</strain>
    </source>
</reference>
<organism evidence="5 6">
    <name type="scientific">Trichinella nelsoni</name>
    <dbReference type="NCBI Taxonomy" id="6336"/>
    <lineage>
        <taxon>Eukaryota</taxon>
        <taxon>Metazoa</taxon>
        <taxon>Ecdysozoa</taxon>
        <taxon>Nematoda</taxon>
        <taxon>Enoplea</taxon>
        <taxon>Dorylaimia</taxon>
        <taxon>Trichinellida</taxon>
        <taxon>Trichinellidae</taxon>
        <taxon>Trichinella</taxon>
    </lineage>
</organism>
<evidence type="ECO:0000256" key="2">
    <source>
        <dbReference type="ARBA" id="ARBA00022737"/>
    </source>
</evidence>
<accession>A0A0V0SIR6</accession>
<evidence type="ECO:0000259" key="4">
    <source>
        <dbReference type="PROSITE" id="PS50853"/>
    </source>
</evidence>
<evidence type="ECO:0000313" key="5">
    <source>
        <dbReference type="EMBL" id="KRX26490.1"/>
    </source>
</evidence>
<dbReference type="PANTHER" id="PTHR46708">
    <property type="entry name" value="TENASCIN"/>
    <property type="match status" value="1"/>
</dbReference>
<keyword evidence="6" id="KW-1185">Reference proteome</keyword>
<dbReference type="InterPro" id="IPR041201">
    <property type="entry name" value="PTPRJ_TM"/>
</dbReference>
<feature type="domain" description="Fibronectin type-III" evidence="4">
    <location>
        <begin position="137"/>
        <end position="236"/>
    </location>
</feature>
<comment type="caution">
    <text evidence="5">The sequence shown here is derived from an EMBL/GenBank/DDBJ whole genome shotgun (WGS) entry which is preliminary data.</text>
</comment>
<dbReference type="InterPro" id="IPR013783">
    <property type="entry name" value="Ig-like_fold"/>
</dbReference>
<dbReference type="AlphaFoldDB" id="A0A0V0SIR6"/>
<dbReference type="EC" id="3.1.3.48" evidence="1"/>
<gene>
    <name evidence="5" type="primary">Ptp10D</name>
    <name evidence="5" type="ORF">T07_2750</name>
</gene>
<feature type="chain" id="PRO_5006868651" description="protein-tyrosine-phosphatase" evidence="3">
    <location>
        <begin position="24"/>
        <end position="614"/>
    </location>
</feature>